<feature type="compositionally biased region" description="Polar residues" evidence="1">
    <location>
        <begin position="66"/>
        <end position="77"/>
    </location>
</feature>
<evidence type="ECO:0000313" key="4">
    <source>
        <dbReference type="Proteomes" id="UP000594262"/>
    </source>
</evidence>
<accession>A0A7M5UMN9</accession>
<organism evidence="3 4">
    <name type="scientific">Clytia hemisphaerica</name>
    <dbReference type="NCBI Taxonomy" id="252671"/>
    <lineage>
        <taxon>Eukaryota</taxon>
        <taxon>Metazoa</taxon>
        <taxon>Cnidaria</taxon>
        <taxon>Hydrozoa</taxon>
        <taxon>Hydroidolina</taxon>
        <taxon>Leptothecata</taxon>
        <taxon>Obeliida</taxon>
        <taxon>Clytiidae</taxon>
        <taxon>Clytia</taxon>
    </lineage>
</organism>
<dbReference type="EnsemblMetazoa" id="CLYHEMT012412.1">
    <property type="protein sequence ID" value="CLYHEMP012412.1"/>
    <property type="gene ID" value="CLYHEMG012412"/>
</dbReference>
<keyword evidence="2" id="KW-0732">Signal</keyword>
<feature type="compositionally biased region" description="Low complexity" evidence="1">
    <location>
        <begin position="33"/>
        <end position="65"/>
    </location>
</feature>
<sequence length="131" mass="14492">MNFLKLVVTLLATIALINESEAMPPPPPPPSNQQQSQQQQEQTQQQQEQTQEQQQQTQQQSSDQQLVQPAQISQVTSEEAPECPMEQLPCTICSEGLKTKCGCKPGCGECTSIPGWNYSFCSNKVEGRPLD</sequence>
<evidence type="ECO:0000256" key="1">
    <source>
        <dbReference type="SAM" id="MobiDB-lite"/>
    </source>
</evidence>
<dbReference type="Proteomes" id="UP000594262">
    <property type="component" value="Unplaced"/>
</dbReference>
<evidence type="ECO:0000256" key="2">
    <source>
        <dbReference type="SAM" id="SignalP"/>
    </source>
</evidence>
<reference evidence="3" key="1">
    <citation type="submission" date="2021-01" db="UniProtKB">
        <authorList>
            <consortium name="EnsemblMetazoa"/>
        </authorList>
    </citation>
    <scope>IDENTIFICATION</scope>
</reference>
<feature type="chain" id="PRO_5029542611" evidence="2">
    <location>
        <begin position="23"/>
        <end position="131"/>
    </location>
</feature>
<proteinExistence type="predicted"/>
<dbReference type="GeneID" id="136813781"/>
<dbReference type="RefSeq" id="XP_066926707.1">
    <property type="nucleotide sequence ID" value="XM_067070606.1"/>
</dbReference>
<evidence type="ECO:0000313" key="3">
    <source>
        <dbReference type="EnsemblMetazoa" id="CLYHEMP012412.1"/>
    </source>
</evidence>
<keyword evidence="4" id="KW-1185">Reference proteome</keyword>
<feature type="signal peptide" evidence="2">
    <location>
        <begin position="1"/>
        <end position="22"/>
    </location>
</feature>
<name>A0A7M5UMN9_9CNID</name>
<dbReference type="AlphaFoldDB" id="A0A7M5UMN9"/>
<feature type="region of interest" description="Disordered" evidence="1">
    <location>
        <begin position="19"/>
        <end position="84"/>
    </location>
</feature>
<protein>
    <submittedName>
        <fullName evidence="3">Uncharacterized protein</fullName>
    </submittedName>
</protein>